<evidence type="ECO:0000313" key="3">
    <source>
        <dbReference type="Proteomes" id="UP000183974"/>
    </source>
</evidence>
<proteinExistence type="predicted"/>
<dbReference type="SUPFAM" id="SSF51294">
    <property type="entry name" value="Hedgehog/intein (Hint) domain"/>
    <property type="match status" value="1"/>
</dbReference>
<dbReference type="AlphaFoldDB" id="A0A1M7CYF1"/>
<dbReference type="STRING" id="337701.SAMN05444398_10525"/>
<feature type="domain" description="Hedgehog/Intein (Hint)" evidence="1">
    <location>
        <begin position="34"/>
        <end position="165"/>
    </location>
</feature>
<organism evidence="2 3">
    <name type="scientific">Roseovarius pacificus</name>
    <dbReference type="NCBI Taxonomy" id="337701"/>
    <lineage>
        <taxon>Bacteria</taxon>
        <taxon>Pseudomonadati</taxon>
        <taxon>Pseudomonadota</taxon>
        <taxon>Alphaproteobacteria</taxon>
        <taxon>Rhodobacterales</taxon>
        <taxon>Roseobacteraceae</taxon>
        <taxon>Roseovarius</taxon>
    </lineage>
</organism>
<dbReference type="EMBL" id="FRBR01000005">
    <property type="protein sequence ID" value="SHL71899.1"/>
    <property type="molecule type" value="Genomic_DNA"/>
</dbReference>
<dbReference type="Proteomes" id="UP000183974">
    <property type="component" value="Unassembled WGS sequence"/>
</dbReference>
<name>A0A1M7CYF1_9RHOB</name>
<dbReference type="Pfam" id="PF13403">
    <property type="entry name" value="Hint_2"/>
    <property type="match status" value="1"/>
</dbReference>
<sequence>MFGWMSALQPKGTKRMTDTTGAYDGGATGVMSGLIEGTGVATAVGWRPVEAIAVGDKVLTFDAGMQPVTRVERRALWSGETSCPPRFWPLEVPVGAVGNREAMRLLPNQGVMLESDAAELVYDDPFALLPALALEGVDGVHRVPPRHGIEAVVLYFESDQVIFADSGMLFFSPSSRDLMDHADKDGDMPLYSLLPLDEAVILAEAVAIQAGTAGMGAPAMPRPPVASAAA</sequence>
<keyword evidence="3" id="KW-1185">Reference proteome</keyword>
<dbReference type="InterPro" id="IPR028992">
    <property type="entry name" value="Hedgehog/Intein_dom"/>
</dbReference>
<reference evidence="2 3" key="1">
    <citation type="submission" date="2016-11" db="EMBL/GenBank/DDBJ databases">
        <authorList>
            <person name="Jaros S."/>
            <person name="Januszkiewicz K."/>
            <person name="Wedrychowicz H."/>
        </authorList>
    </citation>
    <scope>NUCLEOTIDE SEQUENCE [LARGE SCALE GENOMIC DNA]</scope>
    <source>
        <strain evidence="2 3">DSM 29589</strain>
    </source>
</reference>
<gene>
    <name evidence="2" type="ORF">SAMN05444398_10525</name>
</gene>
<dbReference type="InterPro" id="IPR036844">
    <property type="entry name" value="Hint_dom_sf"/>
</dbReference>
<accession>A0A1M7CYF1</accession>
<evidence type="ECO:0000259" key="1">
    <source>
        <dbReference type="Pfam" id="PF13403"/>
    </source>
</evidence>
<evidence type="ECO:0000313" key="2">
    <source>
        <dbReference type="EMBL" id="SHL71899.1"/>
    </source>
</evidence>
<protein>
    <submittedName>
        <fullName evidence="2">Hint domain-containing protein</fullName>
    </submittedName>
</protein>